<accession>A0A261S0G8</accession>
<evidence type="ECO:0000313" key="2">
    <source>
        <dbReference type="EMBL" id="OZI30838.1"/>
    </source>
</evidence>
<evidence type="ECO:0000313" key="3">
    <source>
        <dbReference type="Proteomes" id="UP000216020"/>
    </source>
</evidence>
<name>A0A261S0G8_9BORD</name>
<dbReference type="AlphaFoldDB" id="A0A261S0G8"/>
<protein>
    <submittedName>
        <fullName evidence="2">Uncharacterized protein</fullName>
    </submittedName>
</protein>
<dbReference type="EMBL" id="NEVM01000005">
    <property type="protein sequence ID" value="OZI30838.1"/>
    <property type="molecule type" value="Genomic_DNA"/>
</dbReference>
<reference evidence="3" key="1">
    <citation type="submission" date="2017-05" db="EMBL/GenBank/DDBJ databases">
        <title>Complete and WGS of Bordetella genogroups.</title>
        <authorList>
            <person name="Spilker T."/>
            <person name="Lipuma J."/>
        </authorList>
    </citation>
    <scope>NUCLEOTIDE SEQUENCE [LARGE SCALE GENOMIC DNA]</scope>
    <source>
        <strain evidence="3">AU16122</strain>
    </source>
</reference>
<feature type="compositionally biased region" description="Basic residues" evidence="1">
    <location>
        <begin position="1"/>
        <end position="14"/>
    </location>
</feature>
<evidence type="ECO:0000256" key="1">
    <source>
        <dbReference type="SAM" id="MobiDB-lite"/>
    </source>
</evidence>
<organism evidence="2 3">
    <name type="scientific">Bordetella genomosp. 10</name>
    <dbReference type="NCBI Taxonomy" id="1416804"/>
    <lineage>
        <taxon>Bacteria</taxon>
        <taxon>Pseudomonadati</taxon>
        <taxon>Pseudomonadota</taxon>
        <taxon>Betaproteobacteria</taxon>
        <taxon>Burkholderiales</taxon>
        <taxon>Alcaligenaceae</taxon>
        <taxon>Bordetella</taxon>
    </lineage>
</organism>
<proteinExistence type="predicted"/>
<gene>
    <name evidence="2" type="ORF">CAL29_22965</name>
</gene>
<feature type="region of interest" description="Disordered" evidence="1">
    <location>
        <begin position="1"/>
        <end position="22"/>
    </location>
</feature>
<keyword evidence="3" id="KW-1185">Reference proteome</keyword>
<comment type="caution">
    <text evidence="2">The sequence shown here is derived from an EMBL/GenBank/DDBJ whole genome shotgun (WGS) entry which is preliminary data.</text>
</comment>
<sequence>MLHQARPLHRRMRKAQCAGADGASCPGVEVKQMGFARDEMPGIKAPEKPDPAKMCALRAARTVPYAIPYTNWAHLSLFRIARYPVLNIPKKGIAFLGAICEFFFDIDRYHERQVESTIS</sequence>
<dbReference type="Proteomes" id="UP000216020">
    <property type="component" value="Unassembled WGS sequence"/>
</dbReference>